<reference evidence="1" key="1">
    <citation type="submission" date="2020-07" db="EMBL/GenBank/DDBJ databases">
        <title>The High-quality genome of the commercially important snow crab, Chionoecetes opilio.</title>
        <authorList>
            <person name="Jeong J.-H."/>
            <person name="Ryu S."/>
        </authorList>
    </citation>
    <scope>NUCLEOTIDE SEQUENCE</scope>
    <source>
        <strain evidence="1">MADBK_172401_WGS</strain>
        <tissue evidence="1">Digestive gland</tissue>
    </source>
</reference>
<accession>A0A8J5CYD9</accession>
<protein>
    <submittedName>
        <fullName evidence="1">Uncharacterized protein</fullName>
    </submittedName>
</protein>
<keyword evidence="2" id="KW-1185">Reference proteome</keyword>
<name>A0A8J5CYD9_CHIOP</name>
<comment type="caution">
    <text evidence="1">The sequence shown here is derived from an EMBL/GenBank/DDBJ whole genome shotgun (WGS) entry which is preliminary data.</text>
</comment>
<evidence type="ECO:0000313" key="2">
    <source>
        <dbReference type="Proteomes" id="UP000770661"/>
    </source>
</evidence>
<dbReference type="Proteomes" id="UP000770661">
    <property type="component" value="Unassembled WGS sequence"/>
</dbReference>
<evidence type="ECO:0000313" key="1">
    <source>
        <dbReference type="EMBL" id="KAG0722732.1"/>
    </source>
</evidence>
<organism evidence="1 2">
    <name type="scientific">Chionoecetes opilio</name>
    <name type="common">Atlantic snow crab</name>
    <name type="synonym">Cancer opilio</name>
    <dbReference type="NCBI Taxonomy" id="41210"/>
    <lineage>
        <taxon>Eukaryota</taxon>
        <taxon>Metazoa</taxon>
        <taxon>Ecdysozoa</taxon>
        <taxon>Arthropoda</taxon>
        <taxon>Crustacea</taxon>
        <taxon>Multicrustacea</taxon>
        <taxon>Malacostraca</taxon>
        <taxon>Eumalacostraca</taxon>
        <taxon>Eucarida</taxon>
        <taxon>Decapoda</taxon>
        <taxon>Pleocyemata</taxon>
        <taxon>Brachyura</taxon>
        <taxon>Eubrachyura</taxon>
        <taxon>Majoidea</taxon>
        <taxon>Majidae</taxon>
        <taxon>Chionoecetes</taxon>
    </lineage>
</organism>
<dbReference type="AlphaFoldDB" id="A0A8J5CYD9"/>
<proteinExistence type="predicted"/>
<dbReference type="EMBL" id="JACEEZ010009135">
    <property type="protein sequence ID" value="KAG0722732.1"/>
    <property type="molecule type" value="Genomic_DNA"/>
</dbReference>
<sequence>MGGDVPSLKGVNCACEASYLGVQSPVRMLVSRECDARGLKASQLVFPHSQLSASWGRLSAQQQNCAEDRQRGSEDPTAPRGRQVMILWQITDNRIKGRARRWGVGKVTWLVRPYTVRVLQMSLQPGVD</sequence>
<gene>
    <name evidence="1" type="ORF">GWK47_043960</name>
</gene>